<dbReference type="Proteomes" id="UP000202583">
    <property type="component" value="Segment"/>
</dbReference>
<dbReference type="SUPFAM" id="SSF49899">
    <property type="entry name" value="Concanavalin A-like lectins/glucanases"/>
    <property type="match status" value="1"/>
</dbReference>
<feature type="domain" description="B30.2/SPRY" evidence="1">
    <location>
        <begin position="1"/>
        <end position="186"/>
    </location>
</feature>
<dbReference type="PANTHER" id="PTHR12245:SF5">
    <property type="entry name" value="SPRY DOMAIN-CONTAINING SOCS BOX PROTEIN 3"/>
    <property type="match status" value="1"/>
</dbReference>
<accession>A0A0K2QQH6</accession>
<dbReference type="PANTHER" id="PTHR12245">
    <property type="entry name" value="SPRY DOMAIN CONTAINING SOCS BOX PROTEIN"/>
    <property type="match status" value="1"/>
</dbReference>
<dbReference type="GeneID" id="26634692"/>
<dbReference type="SMART" id="SM00449">
    <property type="entry name" value="SPRY"/>
    <property type="match status" value="1"/>
</dbReference>
<evidence type="ECO:0000313" key="2">
    <source>
        <dbReference type="EMBL" id="BAS04793.1"/>
    </source>
</evidence>
<evidence type="ECO:0000259" key="1">
    <source>
        <dbReference type="PROSITE" id="PS50188"/>
    </source>
</evidence>
<dbReference type="InterPro" id="IPR003877">
    <property type="entry name" value="SPRY_dom"/>
</dbReference>
<dbReference type="OrthoDB" id="32120at10239"/>
<organism evidence="2 3">
    <name type="scientific">Ralstonia phage RSF1</name>
    <dbReference type="NCBI Taxonomy" id="1689679"/>
    <lineage>
        <taxon>Viruses</taxon>
        <taxon>Duplodnaviria</taxon>
        <taxon>Heunggongvirae</taxon>
        <taxon>Uroviricota</taxon>
        <taxon>Caudoviricetes</taxon>
        <taxon>Chimalliviridae</taxon>
        <taxon>Chiangmaivirus</taxon>
        <taxon>Chiangmaivirus RSF1</taxon>
    </lineage>
</organism>
<dbReference type="InterPro" id="IPR013320">
    <property type="entry name" value="ConA-like_dom_sf"/>
</dbReference>
<dbReference type="PROSITE" id="PS50188">
    <property type="entry name" value="B302_SPRY"/>
    <property type="match status" value="1"/>
</dbReference>
<dbReference type="InterPro" id="IPR001870">
    <property type="entry name" value="B30.2/SPRY"/>
</dbReference>
<dbReference type="RefSeq" id="YP_009207805.1">
    <property type="nucleotide sequence ID" value="NC_028899.1"/>
</dbReference>
<dbReference type="Pfam" id="PF00622">
    <property type="entry name" value="SPRY"/>
    <property type="match status" value="1"/>
</dbReference>
<dbReference type="InterPro" id="IPR050672">
    <property type="entry name" value="FBXO45-Fsn/SPSB_families"/>
</dbReference>
<name>A0A0K2QQH6_9CAUD</name>
<sequence length="196" mass="21160">MLMKKTYVKQSSSLLLNPNDKYSSGVTLSTDNKTVTFDSTIGGAVRGTIGRSSGKWYFEAKILAIESGSTGYTPGIGIAPATTNLSHPWQSADELLWYSYGTSNSYLLYGNATRFAYGTYSWIGDVIGVALDMDAKTLRFYRNGVAQPSFQTTTYSNATTFYPMLSGAAATGTNSSAKLLAGLDMIYNLPSGYNAW</sequence>
<protein>
    <recommendedName>
        <fullName evidence="1">B30.2/SPRY domain-containing protein</fullName>
    </recommendedName>
</protein>
<dbReference type="KEGG" id="vg:26634692"/>
<dbReference type="InterPro" id="IPR043136">
    <property type="entry name" value="B30.2/SPRY_sf"/>
</dbReference>
<dbReference type="Gene3D" id="2.60.120.920">
    <property type="match status" value="1"/>
</dbReference>
<evidence type="ECO:0000313" key="3">
    <source>
        <dbReference type="Proteomes" id="UP000202583"/>
    </source>
</evidence>
<proteinExistence type="predicted"/>
<reference evidence="2 3" key="1">
    <citation type="submission" date="2015-07" db="EMBL/GenBank/DDBJ databases">
        <title>Two Asian jumbo phage RSL2 and RSF1 infecting the phytopathogen Ralstonia solanacearum share common features related to the phi-KZ-like phages.</title>
        <authorList>
            <person name="Kawasaki T."/>
            <person name="Fujie M."/>
            <person name="Chatchawankanphanich O."/>
            <person name="Ogata H."/>
            <person name="Yamada T."/>
        </authorList>
    </citation>
    <scope>NUCLEOTIDE SEQUENCE [LARGE SCALE GENOMIC DNA]</scope>
    <source>
        <strain evidence="2 3">RSF1</strain>
    </source>
</reference>
<keyword evidence="3" id="KW-1185">Reference proteome</keyword>
<dbReference type="EMBL" id="AP014927">
    <property type="protein sequence ID" value="BAS04793.1"/>
    <property type="molecule type" value="Genomic_DNA"/>
</dbReference>
<dbReference type="CDD" id="cd11709">
    <property type="entry name" value="SPRY"/>
    <property type="match status" value="1"/>
</dbReference>